<dbReference type="Proteomes" id="UP000003964">
    <property type="component" value="Unassembled WGS sequence"/>
</dbReference>
<evidence type="ECO:0000313" key="5">
    <source>
        <dbReference type="Proteomes" id="UP000003964"/>
    </source>
</evidence>
<comment type="subcellular location">
    <subcellularLocation>
        <location evidence="1">Secreted</location>
    </subcellularLocation>
</comment>
<dbReference type="GO" id="GO:0016810">
    <property type="term" value="F:hydrolase activity, acting on carbon-nitrogen (but not peptide) bonds"/>
    <property type="evidence" value="ECO:0007669"/>
    <property type="project" value="InterPro"/>
</dbReference>
<evidence type="ECO:0000313" key="4">
    <source>
        <dbReference type="EMBL" id="EFG28016.2"/>
    </source>
</evidence>
<dbReference type="PANTHER" id="PTHR34216:SF3">
    <property type="entry name" value="POLY-BETA-1,6-N-ACETYL-D-GLUCOSAMINE N-DEACETYLASE"/>
    <property type="match status" value="1"/>
</dbReference>
<dbReference type="PROSITE" id="PS51677">
    <property type="entry name" value="NODB"/>
    <property type="match status" value="1"/>
</dbReference>
<gene>
    <name evidence="4" type="ORF">HMPREF0400_01353</name>
</gene>
<dbReference type="RefSeq" id="WP_008821280.1">
    <property type="nucleotide sequence ID" value="NZ_GG770383.1"/>
</dbReference>
<protein>
    <submittedName>
        <fullName evidence="4">Polysaccharide deacetylase family protein</fullName>
    </submittedName>
</protein>
<dbReference type="AlphaFoldDB" id="D6LHZ0"/>
<dbReference type="PANTHER" id="PTHR34216">
    <property type="match status" value="1"/>
</dbReference>
<evidence type="ECO:0000256" key="2">
    <source>
        <dbReference type="ARBA" id="ARBA00022729"/>
    </source>
</evidence>
<name>D6LHZ0_9FUSO</name>
<organism evidence="4 5">
    <name type="scientific">Fusobacterium periodonticum 1_1_41FAA</name>
    <dbReference type="NCBI Taxonomy" id="469621"/>
    <lineage>
        <taxon>Bacteria</taxon>
        <taxon>Fusobacteriati</taxon>
        <taxon>Fusobacteriota</taxon>
        <taxon>Fusobacteriia</taxon>
        <taxon>Fusobacteriales</taxon>
        <taxon>Fusobacteriaceae</taxon>
        <taxon>Fusobacterium</taxon>
    </lineage>
</organism>
<feature type="domain" description="NodB homology" evidence="3">
    <location>
        <begin position="66"/>
        <end position="321"/>
    </location>
</feature>
<dbReference type="Pfam" id="PF01522">
    <property type="entry name" value="Polysacc_deac_1"/>
    <property type="match status" value="2"/>
</dbReference>
<keyword evidence="2" id="KW-0732">Signal</keyword>
<dbReference type="GO" id="GO:0005975">
    <property type="term" value="P:carbohydrate metabolic process"/>
    <property type="evidence" value="ECO:0007669"/>
    <property type="project" value="InterPro"/>
</dbReference>
<dbReference type="EMBL" id="GG770383">
    <property type="protein sequence ID" value="EFG28016.2"/>
    <property type="molecule type" value="Genomic_DNA"/>
</dbReference>
<dbReference type="InterPro" id="IPR002509">
    <property type="entry name" value="NODB_dom"/>
</dbReference>
<dbReference type="SUPFAM" id="SSF88713">
    <property type="entry name" value="Glycoside hydrolase/deacetylase"/>
    <property type="match status" value="1"/>
</dbReference>
<evidence type="ECO:0000259" key="3">
    <source>
        <dbReference type="PROSITE" id="PS51677"/>
    </source>
</evidence>
<dbReference type="Gene3D" id="3.20.20.370">
    <property type="entry name" value="Glycoside hydrolase/deacetylase"/>
    <property type="match status" value="1"/>
</dbReference>
<sequence length="321" mass="38380">MKSEVTVVMYHYIRDLKNSRYPNIKGLDIEKFKKQIKFFKENYNFVRIEDLIEYYKNPKEKGLPDKAILLTFDDGYKDHYTYVLPVLLENNIQGSFYIPTKCFQDKKVLDVNKIHFILESCIGEEEKILKEIEDYLEKNKDSRISLLYNDYFKEYAIDSRFDKKEVIFIKRMLQVVLPEDYRKKLVDILFKKYVCTIGDKIISERAFWEELYLTPEQIRMMEKLGMHIGFHSHDHVWLSSLSKEEQEFQIKSSINYFKEIGIKTEKMTLSYPYGGYNEESVELIKKYEIPLAFTTKVAIADLNKDENYALPRLDTNDFYQG</sequence>
<dbReference type="GO" id="GO:0005576">
    <property type="term" value="C:extracellular region"/>
    <property type="evidence" value="ECO:0007669"/>
    <property type="project" value="UniProtKB-SubCell"/>
</dbReference>
<dbReference type="InterPro" id="IPR051398">
    <property type="entry name" value="Polysacch_Deacetylase"/>
</dbReference>
<accession>D6LHZ0</accession>
<dbReference type="InterPro" id="IPR011330">
    <property type="entry name" value="Glyco_hydro/deAcase_b/a-brl"/>
</dbReference>
<dbReference type="CDD" id="cd10971">
    <property type="entry name" value="CE4_DAC_u2_5s"/>
    <property type="match status" value="1"/>
</dbReference>
<proteinExistence type="predicted"/>
<reference evidence="4 5" key="1">
    <citation type="submission" date="2010-03" db="EMBL/GenBank/DDBJ databases">
        <title>The Genome Sequence of Fusobacterium sp. 1_1_41FAA.</title>
        <authorList>
            <consortium name="The Broad Institute Genome Sequencing Platform"/>
            <person name="Ward D."/>
            <person name="Earl A."/>
            <person name="Feldgarden M."/>
            <person name="Gevers D."/>
            <person name="Young S.K."/>
            <person name="Zeng Q."/>
            <person name="Koehrsen M."/>
            <person name="Alvarado L."/>
            <person name="Berlin A."/>
            <person name="Borenstein D."/>
            <person name="Chapman S."/>
            <person name="Chen Z."/>
            <person name="Engels R."/>
            <person name="Freedman E."/>
            <person name="Gellesch M."/>
            <person name="Goldberg J."/>
            <person name="Griggs A."/>
            <person name="Gujja S."/>
            <person name="Heilman E."/>
            <person name="Heiman D."/>
            <person name="Hepburn T."/>
            <person name="Howarth C."/>
            <person name="Jen D."/>
            <person name="Larson L."/>
            <person name="Mehta T."/>
            <person name="Park D."/>
            <person name="Pearson M."/>
            <person name="Richards J."/>
            <person name="Roberts A."/>
            <person name="Saif S."/>
            <person name="Shea T."/>
            <person name="Shenoy N."/>
            <person name="Sisk P."/>
            <person name="Stolte C."/>
            <person name="Sykes S."/>
            <person name="Walk T."/>
            <person name="White J."/>
            <person name="Yandava C."/>
            <person name="Strauss J.C."/>
            <person name="Ambrose C.E."/>
            <person name="Allen-Vercoe E."/>
            <person name="Haas B."/>
            <person name="Henn M.R."/>
            <person name="Nusbaum C."/>
            <person name="Birren B."/>
        </authorList>
    </citation>
    <scope>NUCLEOTIDE SEQUENCE [LARGE SCALE GENOMIC DNA]</scope>
    <source>
        <strain evidence="4 5">1_1_41FAA</strain>
    </source>
</reference>
<evidence type="ECO:0000256" key="1">
    <source>
        <dbReference type="ARBA" id="ARBA00004613"/>
    </source>
</evidence>